<accession>A0A0P6XC73</accession>
<dbReference type="STRING" id="229920.ADM99_07210"/>
<dbReference type="InterPro" id="IPR015943">
    <property type="entry name" value="WD40/YVTN_repeat-like_dom_sf"/>
</dbReference>
<dbReference type="SUPFAM" id="SSF50974">
    <property type="entry name" value="Nitrous oxide reductase, N-terminal domain"/>
    <property type="match status" value="1"/>
</dbReference>
<keyword evidence="2" id="KW-1185">Reference proteome</keyword>
<reference evidence="1 2" key="1">
    <citation type="submission" date="2015-07" db="EMBL/GenBank/DDBJ databases">
        <title>Genome sequence of Leptolinea tardivitalis DSM 16556.</title>
        <authorList>
            <person name="Hemp J."/>
            <person name="Ward L.M."/>
            <person name="Pace L.A."/>
            <person name="Fischer W.W."/>
        </authorList>
    </citation>
    <scope>NUCLEOTIDE SEQUENCE [LARGE SCALE GENOMIC DNA]</scope>
    <source>
        <strain evidence="1 2">YMTK-2</strain>
    </source>
</reference>
<dbReference type="Gene3D" id="2.130.10.10">
    <property type="entry name" value="YVTN repeat-like/Quinoprotein amine dehydrogenase"/>
    <property type="match status" value="1"/>
</dbReference>
<dbReference type="EMBL" id="LGCK01000007">
    <property type="protein sequence ID" value="KPL72838.1"/>
    <property type="molecule type" value="Genomic_DNA"/>
</dbReference>
<dbReference type="AlphaFoldDB" id="A0A0P6XC73"/>
<gene>
    <name evidence="1" type="ORF">ADM99_07210</name>
</gene>
<evidence type="ECO:0000313" key="1">
    <source>
        <dbReference type="EMBL" id="KPL72838.1"/>
    </source>
</evidence>
<name>A0A0P6XC73_9CHLR</name>
<dbReference type="InterPro" id="IPR011045">
    <property type="entry name" value="N2O_reductase_N"/>
</dbReference>
<sequence length="82" mass="8644">MKELEIPSEDSSNMVVTKSGDLLIIAQSESGELNFLNPSSGEVVYVFPVGGNPKKLALQSNDTLLAVADRKNGISILGIPGE</sequence>
<dbReference type="RefSeq" id="WP_062421049.1">
    <property type="nucleotide sequence ID" value="NZ_BBYA01000008.1"/>
</dbReference>
<dbReference type="Proteomes" id="UP000050430">
    <property type="component" value="Unassembled WGS sequence"/>
</dbReference>
<comment type="caution">
    <text evidence="1">The sequence shown here is derived from an EMBL/GenBank/DDBJ whole genome shotgun (WGS) entry which is preliminary data.</text>
</comment>
<protein>
    <submittedName>
        <fullName evidence="1">Uncharacterized protein</fullName>
    </submittedName>
</protein>
<organism evidence="1 2">
    <name type="scientific">Leptolinea tardivitalis</name>
    <dbReference type="NCBI Taxonomy" id="229920"/>
    <lineage>
        <taxon>Bacteria</taxon>
        <taxon>Bacillati</taxon>
        <taxon>Chloroflexota</taxon>
        <taxon>Anaerolineae</taxon>
        <taxon>Anaerolineales</taxon>
        <taxon>Anaerolineaceae</taxon>
        <taxon>Leptolinea</taxon>
    </lineage>
</organism>
<evidence type="ECO:0000313" key="2">
    <source>
        <dbReference type="Proteomes" id="UP000050430"/>
    </source>
</evidence>
<proteinExistence type="predicted"/>